<keyword evidence="1" id="KW-0732">Signal</keyword>
<accession>A0A432L861</accession>
<organism evidence="2 3">
    <name type="scientific">Lysinibacillus antri</name>
    <dbReference type="NCBI Taxonomy" id="2498145"/>
    <lineage>
        <taxon>Bacteria</taxon>
        <taxon>Bacillati</taxon>
        <taxon>Bacillota</taxon>
        <taxon>Bacilli</taxon>
        <taxon>Bacillales</taxon>
        <taxon>Bacillaceae</taxon>
        <taxon>Lysinibacillus</taxon>
    </lineage>
</organism>
<dbReference type="PANTHER" id="PTHR47197:SF3">
    <property type="entry name" value="DIHYDRO-HEME D1 DEHYDROGENASE"/>
    <property type="match status" value="1"/>
</dbReference>
<evidence type="ECO:0000313" key="2">
    <source>
        <dbReference type="EMBL" id="RUL47481.1"/>
    </source>
</evidence>
<protein>
    <submittedName>
        <fullName evidence="2">YncE family protein</fullName>
    </submittedName>
</protein>
<reference evidence="2 3" key="1">
    <citation type="submission" date="2018-12" db="EMBL/GenBank/DDBJ databases">
        <title>Lysinibacillus antri sp. nov., isolated from a cave soil.</title>
        <authorList>
            <person name="Narsing Rao M.P."/>
            <person name="Zhang H."/>
            <person name="Dong Z.-Y."/>
            <person name="Niu X.-K."/>
            <person name="Zhang K."/>
            <person name="Fang B.-Z."/>
            <person name="Kang Y.-Q."/>
            <person name="Xiao M."/>
            <person name="Li W.-J."/>
        </authorList>
    </citation>
    <scope>NUCLEOTIDE SEQUENCE [LARGE SCALE GENOMIC DNA]</scope>
    <source>
        <strain evidence="2 3">SYSU K30002</strain>
    </source>
</reference>
<dbReference type="Gene3D" id="2.130.10.10">
    <property type="entry name" value="YVTN repeat-like/Quinoprotein amine dehydrogenase"/>
    <property type="match status" value="1"/>
</dbReference>
<dbReference type="InterPro" id="IPR012640">
    <property type="entry name" value="Membr_lipoprot_lipid_attach_CS"/>
</dbReference>
<comment type="caution">
    <text evidence="2">The sequence shown here is derived from an EMBL/GenBank/DDBJ whole genome shotgun (WGS) entry which is preliminary data.</text>
</comment>
<keyword evidence="3" id="KW-1185">Reference proteome</keyword>
<name>A0A432L861_9BACI</name>
<evidence type="ECO:0000256" key="1">
    <source>
        <dbReference type="ARBA" id="ARBA00022729"/>
    </source>
</evidence>
<dbReference type="SUPFAM" id="SSF51004">
    <property type="entry name" value="C-terminal (heme d1) domain of cytochrome cd1-nitrite reductase"/>
    <property type="match status" value="1"/>
</dbReference>
<gene>
    <name evidence="2" type="ORF">EK386_17980</name>
</gene>
<dbReference type="EMBL" id="RYYR01000037">
    <property type="protein sequence ID" value="RUL47481.1"/>
    <property type="molecule type" value="Genomic_DNA"/>
</dbReference>
<sequence>MKKVYLFILFIIALLAGCNKIEFSPIDHHHSFVASVNILQPSITFYDASKKLIAKWELDKAYTGAELIGQDQIILYGHQLDEAKIFQLSTGRQVGYIETGIGTTNAYYDKEEKLLFLTNSERNSVISYDSQFEELKELKLRNYPMSMASNNGSLYVVNYKDTILSVIDIATLTVKDEWTIDKSSNGVLILPEMNQLWIGGHGEGSKPNQTIDVLDLETGKVINQLQASIMPIGFSRNENTIYVTNHGSNELCAFTVQGELLWKTEVGANPFVVTTFQDELVVAGYDDHTIYYLSGQSIQKSIETEKGPFQLLVREV</sequence>
<proteinExistence type="predicted"/>
<dbReference type="InterPro" id="IPR015943">
    <property type="entry name" value="WD40/YVTN_repeat-like_dom_sf"/>
</dbReference>
<dbReference type="AlphaFoldDB" id="A0A432L861"/>
<dbReference type="Proteomes" id="UP000287910">
    <property type="component" value="Unassembled WGS sequence"/>
</dbReference>
<dbReference type="RefSeq" id="WP_126660579.1">
    <property type="nucleotide sequence ID" value="NZ_RYYR01000037.1"/>
</dbReference>
<dbReference type="InterPro" id="IPR051200">
    <property type="entry name" value="Host-pathogen_enzymatic-act"/>
</dbReference>
<dbReference type="PROSITE" id="PS51257">
    <property type="entry name" value="PROKAR_LIPOPROTEIN"/>
    <property type="match status" value="1"/>
</dbReference>
<dbReference type="Pfam" id="PF08139">
    <property type="entry name" value="LPAM_1"/>
    <property type="match status" value="1"/>
</dbReference>
<dbReference type="PANTHER" id="PTHR47197">
    <property type="entry name" value="PROTEIN NIRF"/>
    <property type="match status" value="1"/>
</dbReference>
<dbReference type="InterPro" id="IPR011048">
    <property type="entry name" value="Haem_d1_sf"/>
</dbReference>
<evidence type="ECO:0000313" key="3">
    <source>
        <dbReference type="Proteomes" id="UP000287910"/>
    </source>
</evidence>